<evidence type="ECO:0000256" key="2">
    <source>
        <dbReference type="ARBA" id="ARBA00022448"/>
    </source>
</evidence>
<evidence type="ECO:0000256" key="4">
    <source>
        <dbReference type="ARBA" id="ARBA00022824"/>
    </source>
</evidence>
<keyword evidence="5" id="KW-0931">ER-Golgi transport</keyword>
<keyword evidence="13" id="KW-1185">Reference proteome</keyword>
<dbReference type="Pfam" id="PF03908">
    <property type="entry name" value="Sec20"/>
    <property type="match status" value="1"/>
</dbReference>
<keyword evidence="7" id="KW-0175">Coiled coil</keyword>
<reference evidence="12" key="2">
    <citation type="submission" date="2021-01" db="UniProtKB">
        <authorList>
            <consortium name="EnsemblMetazoa"/>
        </authorList>
    </citation>
    <scope>IDENTIFICATION</scope>
</reference>
<dbReference type="InterPro" id="IPR056173">
    <property type="entry name" value="Sec20_C"/>
</dbReference>
<evidence type="ECO:0000313" key="13">
    <source>
        <dbReference type="Proteomes" id="UP000007110"/>
    </source>
</evidence>
<feature type="domain" description="Sec20 C-terminal" evidence="11">
    <location>
        <begin position="134"/>
        <end position="224"/>
    </location>
</feature>
<organism evidence="12 13">
    <name type="scientific">Strongylocentrotus purpuratus</name>
    <name type="common">Purple sea urchin</name>
    <dbReference type="NCBI Taxonomy" id="7668"/>
    <lineage>
        <taxon>Eukaryota</taxon>
        <taxon>Metazoa</taxon>
        <taxon>Echinodermata</taxon>
        <taxon>Eleutherozoa</taxon>
        <taxon>Echinozoa</taxon>
        <taxon>Echinoidea</taxon>
        <taxon>Euechinoidea</taxon>
        <taxon>Echinacea</taxon>
        <taxon>Camarodonta</taxon>
        <taxon>Echinidea</taxon>
        <taxon>Strongylocentrotidae</taxon>
        <taxon>Strongylocentrotus</taxon>
    </lineage>
</organism>
<dbReference type="RefSeq" id="XP_785277.1">
    <property type="nucleotide sequence ID" value="XM_780184.4"/>
</dbReference>
<dbReference type="PANTHER" id="PTHR12825:SF0">
    <property type="entry name" value="VESICLE TRANSPORT PROTEIN SEC20"/>
    <property type="match status" value="1"/>
</dbReference>
<sequence length="225" mass="25935">MALDAVRIRTCVQEIVKHDLQINSYAQELRSSCKTMESLDSINTRIKAETAICKNRIEELEKIGKEQDKETDRIGLLKEADHYRKQLRNTQTAIRQANLSCKMEIDRNQRNELLIGQEDPEVRKRKNKEDLAKTASGITESLLSLNRMMADNVERSNLTNQTLVTSSNRIQETNEEFKGMAGVIQTSRNLLTKYGRREMTDKLLIFLALALFLATVVYILKKRIF</sequence>
<dbReference type="EnsemblMetazoa" id="XM_030985594">
    <property type="protein sequence ID" value="XP_030841454"/>
    <property type="gene ID" value="LOC115918630"/>
</dbReference>
<dbReference type="InParanoid" id="A0A7M7NTY0"/>
<evidence type="ECO:0000259" key="11">
    <source>
        <dbReference type="Pfam" id="PF03908"/>
    </source>
</evidence>
<evidence type="ECO:0000256" key="9">
    <source>
        <dbReference type="ARBA" id="ARBA00037934"/>
    </source>
</evidence>
<comment type="similarity">
    <text evidence="9">Belongs to the SEC20 family.</text>
</comment>
<dbReference type="Proteomes" id="UP000007110">
    <property type="component" value="Unassembled WGS sequence"/>
</dbReference>
<dbReference type="GO" id="GO:0031201">
    <property type="term" value="C:SNARE complex"/>
    <property type="evidence" value="ECO:0000318"/>
    <property type="project" value="GO_Central"/>
</dbReference>
<feature type="transmembrane region" description="Helical" evidence="10">
    <location>
        <begin position="203"/>
        <end position="220"/>
    </location>
</feature>
<proteinExistence type="inferred from homology"/>
<evidence type="ECO:0000256" key="8">
    <source>
        <dbReference type="ARBA" id="ARBA00023136"/>
    </source>
</evidence>
<evidence type="ECO:0000256" key="6">
    <source>
        <dbReference type="ARBA" id="ARBA00022989"/>
    </source>
</evidence>
<comment type="subcellular location">
    <subcellularLocation>
        <location evidence="1">Endoplasmic reticulum membrane</location>
        <topology evidence="1">Single-pass type IV membrane protein</topology>
    </subcellularLocation>
</comment>
<dbReference type="CDD" id="cd15865">
    <property type="entry name" value="SNARE_SEC20"/>
    <property type="match status" value="1"/>
</dbReference>
<accession>A0A7M7NTY0</accession>
<keyword evidence="8 10" id="KW-0472">Membrane</keyword>
<name>A0A7M7NTY0_STRPU</name>
<dbReference type="KEGG" id="spu:580110"/>
<dbReference type="GO" id="GO:0005484">
    <property type="term" value="F:SNAP receptor activity"/>
    <property type="evidence" value="ECO:0007669"/>
    <property type="project" value="InterPro"/>
</dbReference>
<dbReference type="OMA" id="MSNQTAW"/>
<keyword evidence="4" id="KW-0256">Endoplasmic reticulum</keyword>
<protein>
    <recommendedName>
        <fullName evidence="11">Sec20 C-terminal domain-containing protein</fullName>
    </recommendedName>
</protein>
<dbReference type="GO" id="GO:0005789">
    <property type="term" value="C:endoplasmic reticulum membrane"/>
    <property type="evidence" value="ECO:0007669"/>
    <property type="project" value="UniProtKB-SubCell"/>
</dbReference>
<dbReference type="EnsemblMetazoa" id="XM_780184">
    <property type="protein sequence ID" value="XP_785277"/>
    <property type="gene ID" value="LOC580110"/>
</dbReference>
<keyword evidence="3 10" id="KW-0812">Transmembrane</keyword>
<keyword evidence="6 10" id="KW-1133">Transmembrane helix</keyword>
<evidence type="ECO:0000256" key="3">
    <source>
        <dbReference type="ARBA" id="ARBA00022692"/>
    </source>
</evidence>
<dbReference type="GeneID" id="580110"/>
<dbReference type="GO" id="GO:0005783">
    <property type="term" value="C:endoplasmic reticulum"/>
    <property type="evidence" value="ECO:0000318"/>
    <property type="project" value="GO_Central"/>
</dbReference>
<dbReference type="RefSeq" id="XP_030841454.1">
    <property type="nucleotide sequence ID" value="XM_030985594.1"/>
</dbReference>
<dbReference type="PANTHER" id="PTHR12825">
    <property type="entry name" value="BNIP1-RELATED"/>
    <property type="match status" value="1"/>
</dbReference>
<dbReference type="KEGG" id="spu:115918630"/>
<evidence type="ECO:0000256" key="7">
    <source>
        <dbReference type="ARBA" id="ARBA00023054"/>
    </source>
</evidence>
<evidence type="ECO:0000256" key="5">
    <source>
        <dbReference type="ARBA" id="ARBA00022892"/>
    </source>
</evidence>
<evidence type="ECO:0000313" key="12">
    <source>
        <dbReference type="EnsemblMetazoa" id="XP_030841454"/>
    </source>
</evidence>
<dbReference type="OrthoDB" id="46868at2759"/>
<dbReference type="AlphaFoldDB" id="A0A7M7NTY0"/>
<keyword evidence="2" id="KW-0813">Transport</keyword>
<evidence type="ECO:0000256" key="1">
    <source>
        <dbReference type="ARBA" id="ARBA00004163"/>
    </source>
</evidence>
<dbReference type="FunCoup" id="A0A7M7NTY0">
    <property type="interactions" value="1314"/>
</dbReference>
<evidence type="ECO:0000256" key="10">
    <source>
        <dbReference type="SAM" id="Phobius"/>
    </source>
</evidence>
<reference evidence="13" key="1">
    <citation type="submission" date="2015-02" db="EMBL/GenBank/DDBJ databases">
        <title>Genome sequencing for Strongylocentrotus purpuratus.</title>
        <authorList>
            <person name="Murali S."/>
            <person name="Liu Y."/>
            <person name="Vee V."/>
            <person name="English A."/>
            <person name="Wang M."/>
            <person name="Skinner E."/>
            <person name="Han Y."/>
            <person name="Muzny D.M."/>
            <person name="Worley K.C."/>
            <person name="Gibbs R.A."/>
        </authorList>
    </citation>
    <scope>NUCLEOTIDE SEQUENCE</scope>
</reference>
<dbReference type="InterPro" id="IPR005606">
    <property type="entry name" value="Sec20"/>
</dbReference>
<dbReference type="GO" id="GO:0006890">
    <property type="term" value="P:retrograde vesicle-mediated transport, Golgi to endoplasmic reticulum"/>
    <property type="evidence" value="ECO:0000318"/>
    <property type="project" value="GO_Central"/>
</dbReference>
<dbReference type="GeneID" id="115918630"/>